<sequence>MSDSPSEITPQERIIQDRVNQSRIFLRSNGFNQSLKDLWREIKEDAKYDLL</sequence>
<protein>
    <submittedName>
        <fullName evidence="1">Uncharacterized protein</fullName>
    </submittedName>
</protein>
<name>A0A0D5A1W4_PROMR</name>
<gene>
    <name evidence="1" type="ORF">FA02_0261</name>
</gene>
<organism evidence="1">
    <name type="scientific">Prochlorococcus marinus str. P0902-H212</name>
    <dbReference type="NCBI Taxonomy" id="1620696"/>
    <lineage>
        <taxon>Bacteria</taxon>
        <taxon>Bacillati</taxon>
        <taxon>Cyanobacteriota</taxon>
        <taxon>Cyanophyceae</taxon>
        <taxon>Synechococcales</taxon>
        <taxon>Prochlorococcaceae</taxon>
        <taxon>Prochlorococcus</taxon>
    </lineage>
</organism>
<dbReference type="EMBL" id="KJ947870">
    <property type="protein sequence ID" value="AJW30527.1"/>
    <property type="molecule type" value="Genomic_DNA"/>
</dbReference>
<dbReference type="AlphaFoldDB" id="A0A0D5A1W4"/>
<proteinExistence type="predicted"/>
<evidence type="ECO:0000313" key="1">
    <source>
        <dbReference type="EMBL" id="AJW30527.1"/>
    </source>
</evidence>
<accession>A0A0D5A1W4</accession>
<reference evidence="1" key="1">
    <citation type="submission" date="2014-06" db="EMBL/GenBank/DDBJ databases">
        <authorList>
            <person name="Berube P.M."/>
        </authorList>
    </citation>
    <scope>NUCLEOTIDE SEQUENCE</scope>
    <source>
        <strain evidence="1">P0902-H212</strain>
    </source>
</reference>